<accession>A0A840CQN8</accession>
<evidence type="ECO:0008006" key="3">
    <source>
        <dbReference type="Google" id="ProtNLM"/>
    </source>
</evidence>
<name>A0A840CQN8_9BACT</name>
<proteinExistence type="predicted"/>
<dbReference type="Proteomes" id="UP000555103">
    <property type="component" value="Unassembled WGS sequence"/>
</dbReference>
<evidence type="ECO:0000313" key="2">
    <source>
        <dbReference type="Proteomes" id="UP000555103"/>
    </source>
</evidence>
<protein>
    <recommendedName>
        <fullName evidence="3">Phage capsid family protein</fullName>
    </recommendedName>
</protein>
<organism evidence="1 2">
    <name type="scientific">Dysgonomonas hofstadii</name>
    <dbReference type="NCBI Taxonomy" id="637886"/>
    <lineage>
        <taxon>Bacteria</taxon>
        <taxon>Pseudomonadati</taxon>
        <taxon>Bacteroidota</taxon>
        <taxon>Bacteroidia</taxon>
        <taxon>Bacteroidales</taxon>
        <taxon>Dysgonomonadaceae</taxon>
        <taxon>Dysgonomonas</taxon>
    </lineage>
</organism>
<gene>
    <name evidence="1" type="ORF">GGR21_002903</name>
</gene>
<dbReference type="AlphaFoldDB" id="A0A840CQN8"/>
<dbReference type="RefSeq" id="WP_183307869.1">
    <property type="nucleotide sequence ID" value="NZ_JACIEP010000010.1"/>
</dbReference>
<keyword evidence="2" id="KW-1185">Reference proteome</keyword>
<comment type="caution">
    <text evidence="1">The sequence shown here is derived from an EMBL/GenBank/DDBJ whole genome shotgun (WGS) entry which is preliminary data.</text>
</comment>
<reference evidence="1 2" key="1">
    <citation type="submission" date="2020-08" db="EMBL/GenBank/DDBJ databases">
        <title>Genomic Encyclopedia of Type Strains, Phase IV (KMG-IV): sequencing the most valuable type-strain genomes for metagenomic binning, comparative biology and taxonomic classification.</title>
        <authorList>
            <person name="Goeker M."/>
        </authorList>
    </citation>
    <scope>NUCLEOTIDE SEQUENCE [LARGE SCALE GENOMIC DNA]</scope>
    <source>
        <strain evidence="1 2">DSM 104969</strain>
    </source>
</reference>
<dbReference type="EMBL" id="JACIEP010000010">
    <property type="protein sequence ID" value="MBB4036989.1"/>
    <property type="molecule type" value="Genomic_DNA"/>
</dbReference>
<sequence>MANMYDISSLTYQPSSNMDWFTKAVFGGKLIEKGKITPIIGVKESTQLNLIDLAGNILQTDSRDCAWTPQQIAKLSEKELKVKTYKINLEQCLDDLERKRTIWMMGPGAKNMELPESLEEATMALLANELSSEIETKIFKGDSSAPGSNDFDGVVKVLTDSADAIKVSGVALTKDNVLNEIEAAFAFLPDDVAAAGLEKQSLNIYVSYATLLKVKIALGGVFGTNVVVNPNFIVENDVVKYLGAEIVPVKGIADNDMVVAEASNFLLGTDLLNDLEEIRLGQMAAPYDNKIFIDGRLRLGFAIPFEDEVVFYSPNN</sequence>
<evidence type="ECO:0000313" key="1">
    <source>
        <dbReference type="EMBL" id="MBB4036989.1"/>
    </source>
</evidence>